<dbReference type="Gramene" id="OB10G12960.1">
    <property type="protein sequence ID" value="OB10G12960.1"/>
    <property type="gene ID" value="OB10G12960"/>
</dbReference>
<reference evidence="2" key="1">
    <citation type="journal article" date="2013" name="Nat. Commun.">
        <title>Whole-genome sequencing of Oryza brachyantha reveals mechanisms underlying Oryza genome evolution.</title>
        <authorList>
            <person name="Chen J."/>
            <person name="Huang Q."/>
            <person name="Gao D."/>
            <person name="Wang J."/>
            <person name="Lang Y."/>
            <person name="Liu T."/>
            <person name="Li B."/>
            <person name="Bai Z."/>
            <person name="Luis Goicoechea J."/>
            <person name="Liang C."/>
            <person name="Chen C."/>
            <person name="Zhang W."/>
            <person name="Sun S."/>
            <person name="Liao Y."/>
            <person name="Zhang X."/>
            <person name="Yang L."/>
            <person name="Song C."/>
            <person name="Wang M."/>
            <person name="Shi J."/>
            <person name="Liu G."/>
            <person name="Liu J."/>
            <person name="Zhou H."/>
            <person name="Zhou W."/>
            <person name="Yu Q."/>
            <person name="An N."/>
            <person name="Chen Y."/>
            <person name="Cai Q."/>
            <person name="Wang B."/>
            <person name="Liu B."/>
            <person name="Min J."/>
            <person name="Huang Y."/>
            <person name="Wu H."/>
            <person name="Li Z."/>
            <person name="Zhang Y."/>
            <person name="Yin Y."/>
            <person name="Song W."/>
            <person name="Jiang J."/>
            <person name="Jackson S.A."/>
            <person name="Wing R.A."/>
            <person name="Wang J."/>
            <person name="Chen M."/>
        </authorList>
    </citation>
    <scope>NUCLEOTIDE SEQUENCE [LARGE SCALE GENOMIC DNA]</scope>
    <source>
        <strain evidence="2">cv. IRGC 101232</strain>
    </source>
</reference>
<sequence>MAATLDTAQACGWRKMTGLTCGPHLSVARRRRERRSRLGASEVASGPWPSASPRVGREGRKEGMGQRGSGPTTCLAERRGKRSGPKETRETSSAGWVTDREVANRTGLHLTELTRARIRSEIRNRELLAEQRQKLATR</sequence>
<feature type="compositionally biased region" description="Basic residues" evidence="1">
    <location>
        <begin position="27"/>
        <end position="37"/>
    </location>
</feature>
<protein>
    <submittedName>
        <fullName evidence="2">Uncharacterized protein</fullName>
    </submittedName>
</protein>
<feature type="region of interest" description="Disordered" evidence="1">
    <location>
        <begin position="26"/>
        <end position="100"/>
    </location>
</feature>
<accession>J3N198</accession>
<reference evidence="2" key="2">
    <citation type="submission" date="2013-04" db="UniProtKB">
        <authorList>
            <consortium name="EnsemblPlants"/>
        </authorList>
    </citation>
    <scope>IDENTIFICATION</scope>
</reference>
<dbReference type="AlphaFoldDB" id="J3N198"/>
<organism evidence="2">
    <name type="scientific">Oryza brachyantha</name>
    <name type="common">malo sina</name>
    <dbReference type="NCBI Taxonomy" id="4533"/>
    <lineage>
        <taxon>Eukaryota</taxon>
        <taxon>Viridiplantae</taxon>
        <taxon>Streptophyta</taxon>
        <taxon>Embryophyta</taxon>
        <taxon>Tracheophyta</taxon>
        <taxon>Spermatophyta</taxon>
        <taxon>Magnoliopsida</taxon>
        <taxon>Liliopsida</taxon>
        <taxon>Poales</taxon>
        <taxon>Poaceae</taxon>
        <taxon>BOP clade</taxon>
        <taxon>Oryzoideae</taxon>
        <taxon>Oryzeae</taxon>
        <taxon>Oryzinae</taxon>
        <taxon>Oryza</taxon>
    </lineage>
</organism>
<evidence type="ECO:0000313" key="2">
    <source>
        <dbReference type="EnsemblPlants" id="OB10G12960.1"/>
    </source>
</evidence>
<dbReference type="HOGENOM" id="CLU_1858303_0_0_1"/>
<name>J3N198_ORYBR</name>
<feature type="compositionally biased region" description="Basic and acidic residues" evidence="1">
    <location>
        <begin position="55"/>
        <end position="64"/>
    </location>
</feature>
<keyword evidence="3" id="KW-1185">Reference proteome</keyword>
<proteinExistence type="predicted"/>
<dbReference type="Proteomes" id="UP000006038">
    <property type="component" value="Chromosome 10"/>
</dbReference>
<dbReference type="EnsemblPlants" id="OB10G12960.1">
    <property type="protein sequence ID" value="OB10G12960.1"/>
    <property type="gene ID" value="OB10G12960"/>
</dbReference>
<evidence type="ECO:0000313" key="3">
    <source>
        <dbReference type="Proteomes" id="UP000006038"/>
    </source>
</evidence>
<evidence type="ECO:0000256" key="1">
    <source>
        <dbReference type="SAM" id="MobiDB-lite"/>
    </source>
</evidence>